<accession>A0AAD3D518</accession>
<dbReference type="EMBL" id="BLLK01000057">
    <property type="protein sequence ID" value="GFH56886.1"/>
    <property type="molecule type" value="Genomic_DNA"/>
</dbReference>
<proteinExistence type="predicted"/>
<evidence type="ECO:0000313" key="1">
    <source>
        <dbReference type="EMBL" id="GFH56886.1"/>
    </source>
</evidence>
<dbReference type="InterPro" id="IPR026906">
    <property type="entry name" value="LRR_5"/>
</dbReference>
<dbReference type="AlphaFoldDB" id="A0AAD3D518"/>
<comment type="caution">
    <text evidence="1">The sequence shown here is derived from an EMBL/GenBank/DDBJ whole genome shotgun (WGS) entry which is preliminary data.</text>
</comment>
<gene>
    <name evidence="1" type="ORF">CTEN210_13362</name>
</gene>
<dbReference type="InterPro" id="IPR032675">
    <property type="entry name" value="LRR_dom_sf"/>
</dbReference>
<sequence length="189" mass="21494">MSDTVRRIETDAFAQCFDLKFVKLSRNLESIGWRAFWSCESLTSIFIPPSCRFIGREAFCDCKQLLILNISQNIRVGGLVFQNTALIKRSPIETDEDGEYEEDDDEEAVHWVKSMNNEESYALHRACASYNPLAEIIHALVNEHGIKAMRMTNAIGITPSQYLEANTFTTTSEKEIVNKYILDTMGVII</sequence>
<dbReference type="SUPFAM" id="SSF52058">
    <property type="entry name" value="L domain-like"/>
    <property type="match status" value="1"/>
</dbReference>
<dbReference type="Gene3D" id="3.80.10.10">
    <property type="entry name" value="Ribonuclease Inhibitor"/>
    <property type="match status" value="1"/>
</dbReference>
<evidence type="ECO:0008006" key="3">
    <source>
        <dbReference type="Google" id="ProtNLM"/>
    </source>
</evidence>
<reference evidence="1 2" key="1">
    <citation type="journal article" date="2021" name="Sci. Rep.">
        <title>The genome of the diatom Chaetoceros tenuissimus carries an ancient integrated fragment of an extant virus.</title>
        <authorList>
            <person name="Hongo Y."/>
            <person name="Kimura K."/>
            <person name="Takaki Y."/>
            <person name="Yoshida Y."/>
            <person name="Baba S."/>
            <person name="Kobayashi G."/>
            <person name="Nagasaki K."/>
            <person name="Hano T."/>
            <person name="Tomaru Y."/>
        </authorList>
    </citation>
    <scope>NUCLEOTIDE SEQUENCE [LARGE SCALE GENOMIC DNA]</scope>
    <source>
        <strain evidence="1 2">NIES-3715</strain>
    </source>
</reference>
<dbReference type="Proteomes" id="UP001054902">
    <property type="component" value="Unassembled WGS sequence"/>
</dbReference>
<name>A0AAD3D518_9STRA</name>
<evidence type="ECO:0000313" key="2">
    <source>
        <dbReference type="Proteomes" id="UP001054902"/>
    </source>
</evidence>
<protein>
    <recommendedName>
        <fullName evidence="3">Leucine-rich repeat domain-containing protein</fullName>
    </recommendedName>
</protein>
<keyword evidence="2" id="KW-1185">Reference proteome</keyword>
<dbReference type="Pfam" id="PF13306">
    <property type="entry name" value="LRR_5"/>
    <property type="match status" value="1"/>
</dbReference>
<organism evidence="1 2">
    <name type="scientific">Chaetoceros tenuissimus</name>
    <dbReference type="NCBI Taxonomy" id="426638"/>
    <lineage>
        <taxon>Eukaryota</taxon>
        <taxon>Sar</taxon>
        <taxon>Stramenopiles</taxon>
        <taxon>Ochrophyta</taxon>
        <taxon>Bacillariophyta</taxon>
        <taxon>Coscinodiscophyceae</taxon>
        <taxon>Chaetocerotophycidae</taxon>
        <taxon>Chaetocerotales</taxon>
        <taxon>Chaetocerotaceae</taxon>
        <taxon>Chaetoceros</taxon>
    </lineage>
</organism>